<dbReference type="InterPro" id="IPR001623">
    <property type="entry name" value="DnaJ_domain"/>
</dbReference>
<dbReference type="Gramene" id="Kaladp0011s0225.1.v1.1">
    <property type="protein sequence ID" value="Kaladp0011s0225.1.v1.1.CDS.1"/>
    <property type="gene ID" value="Kaladp0011s0225.v1.1"/>
</dbReference>
<dbReference type="SUPFAM" id="SSF46565">
    <property type="entry name" value="Chaperone J-domain"/>
    <property type="match status" value="1"/>
</dbReference>
<evidence type="ECO:0000313" key="3">
    <source>
        <dbReference type="EnsemblPlants" id="Kaladp0011s0225.1.v1.1.CDS.1"/>
    </source>
</evidence>
<dbReference type="PROSITE" id="PS50076">
    <property type="entry name" value="DNAJ_2"/>
    <property type="match status" value="1"/>
</dbReference>
<evidence type="ECO:0000313" key="4">
    <source>
        <dbReference type="Proteomes" id="UP000594263"/>
    </source>
</evidence>
<dbReference type="GO" id="GO:0009507">
    <property type="term" value="C:chloroplast"/>
    <property type="evidence" value="ECO:0007669"/>
    <property type="project" value="TreeGrafter"/>
</dbReference>
<feature type="compositionally biased region" description="Basic residues" evidence="1">
    <location>
        <begin position="160"/>
        <end position="176"/>
    </location>
</feature>
<sequence length="176" mass="20271">MGHLALSSSITKPTPFLPITRQQRHLPAATISCRATTKSVSRGTTDFYRLLSISSPKSAGCDEIKRAYRSMALRYHPDMCHDPSKKEEVTRMFVQLNEAYRTLSDPVLRSEYDFEVGLGCDHDSAGASFDTHVHRCELERQFEQQASEMRYTQESELRRRNTCRTANKKGHNRMRR</sequence>
<dbReference type="InterPro" id="IPR053232">
    <property type="entry name" value="DnaJ_C/III_chloroplastic"/>
</dbReference>
<protein>
    <recommendedName>
        <fullName evidence="2">J domain-containing protein</fullName>
    </recommendedName>
</protein>
<dbReference type="InterPro" id="IPR036869">
    <property type="entry name" value="J_dom_sf"/>
</dbReference>
<dbReference type="AlphaFoldDB" id="A0A7N0RGI0"/>
<dbReference type="Gene3D" id="1.10.287.110">
    <property type="entry name" value="DnaJ domain"/>
    <property type="match status" value="1"/>
</dbReference>
<dbReference type="CDD" id="cd06257">
    <property type="entry name" value="DnaJ"/>
    <property type="match status" value="1"/>
</dbReference>
<dbReference type="PANTHER" id="PTHR45090">
    <property type="entry name" value="CHAPERONE PROTEIN DNAJ 20 CHLOROPLASTIC"/>
    <property type="match status" value="1"/>
</dbReference>
<feature type="region of interest" description="Disordered" evidence="1">
    <location>
        <begin position="147"/>
        <end position="176"/>
    </location>
</feature>
<dbReference type="EnsemblPlants" id="Kaladp0011s0225.1.v1.1">
    <property type="protein sequence ID" value="Kaladp0011s0225.1.v1.1.CDS.1"/>
    <property type="gene ID" value="Kaladp0011s0225.v1.1"/>
</dbReference>
<evidence type="ECO:0000259" key="2">
    <source>
        <dbReference type="PROSITE" id="PS50076"/>
    </source>
</evidence>
<organism evidence="3 4">
    <name type="scientific">Kalanchoe fedtschenkoi</name>
    <name type="common">Lavender scallops</name>
    <name type="synonym">South American air plant</name>
    <dbReference type="NCBI Taxonomy" id="63787"/>
    <lineage>
        <taxon>Eukaryota</taxon>
        <taxon>Viridiplantae</taxon>
        <taxon>Streptophyta</taxon>
        <taxon>Embryophyta</taxon>
        <taxon>Tracheophyta</taxon>
        <taxon>Spermatophyta</taxon>
        <taxon>Magnoliopsida</taxon>
        <taxon>eudicotyledons</taxon>
        <taxon>Gunneridae</taxon>
        <taxon>Pentapetalae</taxon>
        <taxon>Saxifragales</taxon>
        <taxon>Crassulaceae</taxon>
        <taxon>Kalanchoe</taxon>
    </lineage>
</organism>
<dbReference type="PANTHER" id="PTHR45090:SF8">
    <property type="entry name" value="J DOMAIN-CONTAINING PROTEIN"/>
    <property type="match status" value="1"/>
</dbReference>
<dbReference type="OMA" id="VHRCELE"/>
<dbReference type="Pfam" id="PF00226">
    <property type="entry name" value="DnaJ"/>
    <property type="match status" value="1"/>
</dbReference>
<dbReference type="Proteomes" id="UP000594263">
    <property type="component" value="Unplaced"/>
</dbReference>
<feature type="domain" description="J" evidence="2">
    <location>
        <begin position="46"/>
        <end position="116"/>
    </location>
</feature>
<dbReference type="SMART" id="SM00271">
    <property type="entry name" value="DnaJ"/>
    <property type="match status" value="1"/>
</dbReference>
<evidence type="ECO:0000256" key="1">
    <source>
        <dbReference type="SAM" id="MobiDB-lite"/>
    </source>
</evidence>
<proteinExistence type="predicted"/>
<dbReference type="PRINTS" id="PR00625">
    <property type="entry name" value="JDOMAIN"/>
</dbReference>
<name>A0A7N0RGI0_KALFE</name>
<reference evidence="3" key="1">
    <citation type="submission" date="2021-01" db="UniProtKB">
        <authorList>
            <consortium name="EnsemblPlants"/>
        </authorList>
    </citation>
    <scope>IDENTIFICATION</scope>
</reference>
<keyword evidence="4" id="KW-1185">Reference proteome</keyword>
<accession>A0A7N0RGI0</accession>